<keyword evidence="3" id="KW-1185">Reference proteome</keyword>
<protein>
    <submittedName>
        <fullName evidence="2">Uncharacterized protein</fullName>
    </submittedName>
</protein>
<evidence type="ECO:0000313" key="2">
    <source>
        <dbReference type="EMBL" id="KAJ1984662.1"/>
    </source>
</evidence>
<evidence type="ECO:0000313" key="3">
    <source>
        <dbReference type="Proteomes" id="UP001151582"/>
    </source>
</evidence>
<accession>A0A9W8B700</accession>
<evidence type="ECO:0000256" key="1">
    <source>
        <dbReference type="SAM" id="SignalP"/>
    </source>
</evidence>
<name>A0A9W8B700_9FUNG</name>
<gene>
    <name evidence="2" type="ORF">H4R34_000496</name>
</gene>
<comment type="caution">
    <text evidence="2">The sequence shown here is derived from an EMBL/GenBank/DDBJ whole genome shotgun (WGS) entry which is preliminary data.</text>
</comment>
<keyword evidence="1" id="KW-0732">Signal</keyword>
<dbReference type="Proteomes" id="UP001151582">
    <property type="component" value="Unassembled WGS sequence"/>
</dbReference>
<sequence>MVSSKAMLSAVGLLALIASSHAAPAVNDQGALAPHHDKRSTFSGLGSILFSSFRADDTRGLADTSMTSHLFTHDFSHYTEKDGKSPKAAGAHPYNDRFSQRKYAGNVGFDATMINPSTMPANPNDNPRGFVGSEPTARDQLFEPQSASDDQSRLTRRVLFDGIGTPLFSGYRAKDTKGPHSTYMSTSLLSQDFHNEVAKGNPDHHPYYHPRVYRRQIKASYNPLFTKMRLKVPGAGKNGGTREIEFVGSPLYGNFRQHFYRRGPAPHFEHAAESTESHDEARSALARRSFSGLHTPILSLLEAKDQASYGRGHDDARTYLISTPLFTHMRHEQGHGKNRVSVRLMMTPLYNNAKMKKGGERWTDITDKLEFDTYSPATPARPDNLQVDNSEFHGVGAVRDE</sequence>
<organism evidence="2 3">
    <name type="scientific">Dimargaris verticillata</name>
    <dbReference type="NCBI Taxonomy" id="2761393"/>
    <lineage>
        <taxon>Eukaryota</taxon>
        <taxon>Fungi</taxon>
        <taxon>Fungi incertae sedis</taxon>
        <taxon>Zoopagomycota</taxon>
        <taxon>Kickxellomycotina</taxon>
        <taxon>Dimargaritomycetes</taxon>
        <taxon>Dimargaritales</taxon>
        <taxon>Dimargaritaceae</taxon>
        <taxon>Dimargaris</taxon>
    </lineage>
</organism>
<feature type="chain" id="PRO_5040867450" evidence="1">
    <location>
        <begin position="23"/>
        <end position="401"/>
    </location>
</feature>
<dbReference type="AlphaFoldDB" id="A0A9W8B700"/>
<reference evidence="2" key="1">
    <citation type="submission" date="2022-07" db="EMBL/GenBank/DDBJ databases">
        <title>Phylogenomic reconstructions and comparative analyses of Kickxellomycotina fungi.</title>
        <authorList>
            <person name="Reynolds N.K."/>
            <person name="Stajich J.E."/>
            <person name="Barry K."/>
            <person name="Grigoriev I.V."/>
            <person name="Crous P."/>
            <person name="Smith M.E."/>
        </authorList>
    </citation>
    <scope>NUCLEOTIDE SEQUENCE</scope>
    <source>
        <strain evidence="2">RSA 567</strain>
    </source>
</reference>
<dbReference type="EMBL" id="JANBQB010000013">
    <property type="protein sequence ID" value="KAJ1984662.1"/>
    <property type="molecule type" value="Genomic_DNA"/>
</dbReference>
<proteinExistence type="predicted"/>
<feature type="signal peptide" evidence="1">
    <location>
        <begin position="1"/>
        <end position="22"/>
    </location>
</feature>